<dbReference type="AlphaFoldDB" id="A0A506U4A4"/>
<dbReference type="RefSeq" id="WP_141167676.1">
    <property type="nucleotide sequence ID" value="NZ_VHLH01000027.1"/>
</dbReference>
<dbReference type="EMBL" id="VHLH01000027">
    <property type="protein sequence ID" value="TPW26697.1"/>
    <property type="molecule type" value="Genomic_DNA"/>
</dbReference>
<feature type="compositionally biased region" description="Basic and acidic residues" evidence="1">
    <location>
        <begin position="16"/>
        <end position="35"/>
    </location>
</feature>
<comment type="caution">
    <text evidence="2">The sequence shown here is derived from an EMBL/GenBank/DDBJ whole genome shotgun (WGS) entry which is preliminary data.</text>
</comment>
<evidence type="ECO:0008006" key="4">
    <source>
        <dbReference type="Google" id="ProtNLM"/>
    </source>
</evidence>
<evidence type="ECO:0000313" key="2">
    <source>
        <dbReference type="EMBL" id="TPW26697.1"/>
    </source>
</evidence>
<reference evidence="2 3" key="1">
    <citation type="submission" date="2019-06" db="EMBL/GenBank/DDBJ databases">
        <authorList>
            <person name="Li M."/>
        </authorList>
    </citation>
    <scope>NUCLEOTIDE SEQUENCE [LARGE SCALE GENOMIC DNA]</scope>
    <source>
        <strain evidence="2 3">BGMRC6574</strain>
    </source>
</reference>
<sequence length="171" mass="18244">MIVAMVHRDDRFERILSARTDRAPDADGNGADRRTSAPVSTRSFFIASTAREREAGEGAAHTFAGLYADGGTPPADRGEGAEDSQPKSVDPTEIACELALASCAGLEALHAARRRFARENHPDGQPEALRENANLRMSIANHLVDAEIERRGTIAKEGNVRGGTGPVPSRS</sequence>
<evidence type="ECO:0000256" key="1">
    <source>
        <dbReference type="SAM" id="MobiDB-lite"/>
    </source>
</evidence>
<evidence type="ECO:0000313" key="3">
    <source>
        <dbReference type="Proteomes" id="UP000320314"/>
    </source>
</evidence>
<dbReference type="OrthoDB" id="7932606at2"/>
<accession>A0A506U4A4</accession>
<feature type="region of interest" description="Disordered" evidence="1">
    <location>
        <begin position="63"/>
        <end position="92"/>
    </location>
</feature>
<proteinExistence type="predicted"/>
<gene>
    <name evidence="2" type="ORF">FJU11_13925</name>
</gene>
<name>A0A506U4A4_9HYPH</name>
<keyword evidence="3" id="KW-1185">Reference proteome</keyword>
<organism evidence="2 3">
    <name type="scientific">Pararhizobium mangrovi</name>
    <dbReference type="NCBI Taxonomy" id="2590452"/>
    <lineage>
        <taxon>Bacteria</taxon>
        <taxon>Pseudomonadati</taxon>
        <taxon>Pseudomonadota</taxon>
        <taxon>Alphaproteobacteria</taxon>
        <taxon>Hyphomicrobiales</taxon>
        <taxon>Rhizobiaceae</taxon>
        <taxon>Rhizobium/Agrobacterium group</taxon>
        <taxon>Pararhizobium</taxon>
    </lineage>
</organism>
<protein>
    <recommendedName>
        <fullName evidence="4">J domain-containing protein</fullName>
    </recommendedName>
</protein>
<feature type="region of interest" description="Disordered" evidence="1">
    <location>
        <begin position="16"/>
        <end position="43"/>
    </location>
</feature>
<dbReference type="Proteomes" id="UP000320314">
    <property type="component" value="Unassembled WGS sequence"/>
</dbReference>